<evidence type="ECO:0000313" key="3">
    <source>
        <dbReference type="Proteomes" id="UP000192247"/>
    </source>
</evidence>
<feature type="non-terminal residue" evidence="2">
    <location>
        <position position="1"/>
    </location>
</feature>
<dbReference type="InterPro" id="IPR033227">
    <property type="entry name" value="CAPS"/>
</dbReference>
<protein>
    <submittedName>
        <fullName evidence="2">Calcium-dependent secretion activator 1-like</fullName>
    </submittedName>
</protein>
<dbReference type="AlphaFoldDB" id="A0A1V9X8F3"/>
<feature type="region of interest" description="Disordered" evidence="1">
    <location>
        <begin position="1"/>
        <end position="29"/>
    </location>
</feature>
<dbReference type="OrthoDB" id="10063282at2759"/>
<dbReference type="InParanoid" id="A0A1V9X8F3"/>
<dbReference type="PANTHER" id="PTHR12166">
    <property type="entry name" value="CALCIUM-DEPENDENT SECRETION ACTIVATOR"/>
    <property type="match status" value="1"/>
</dbReference>
<reference evidence="2 3" key="1">
    <citation type="journal article" date="2017" name="Gigascience">
        <title>Draft genome of the honey bee ectoparasitic mite, Tropilaelaps mercedesae, is shaped by the parasitic life history.</title>
        <authorList>
            <person name="Dong X."/>
            <person name="Armstrong S.D."/>
            <person name="Xia D."/>
            <person name="Makepeace B.L."/>
            <person name="Darby A.C."/>
            <person name="Kadowaki T."/>
        </authorList>
    </citation>
    <scope>NUCLEOTIDE SEQUENCE [LARGE SCALE GENOMIC DNA]</scope>
    <source>
        <strain evidence="2">Wuxi-XJTLU</strain>
    </source>
</reference>
<feature type="compositionally biased region" description="Low complexity" evidence="1">
    <location>
        <begin position="69"/>
        <end position="81"/>
    </location>
</feature>
<comment type="caution">
    <text evidence="2">The sequence shown here is derived from an EMBL/GenBank/DDBJ whole genome shotgun (WGS) entry which is preliminary data.</text>
</comment>
<gene>
    <name evidence="2" type="ORF">BIW11_01807</name>
</gene>
<dbReference type="GO" id="GO:1990504">
    <property type="term" value="P:dense core granule exocytosis"/>
    <property type="evidence" value="ECO:0007669"/>
    <property type="project" value="InterPro"/>
</dbReference>
<feature type="compositionally biased region" description="Polar residues" evidence="1">
    <location>
        <begin position="1"/>
        <end position="24"/>
    </location>
</feature>
<dbReference type="GO" id="GO:0098793">
    <property type="term" value="C:presynapse"/>
    <property type="evidence" value="ECO:0007669"/>
    <property type="project" value="GOC"/>
</dbReference>
<sequence>VRVSSSVTTLEFPSSGITTRSISPAATESISSASLAASGLPAVPQQRSNSLRPTSPAPITLLQEQAKAQQNQSSQGHQQGQPALGGSQPPPNDESGVDLAPQNEEEERRKRLQLYVFILRCVAYPFSAKQPNDMSRRQMKVTKEQLDTLQKRFQAFLKGETTIAADEAFQNAVQSYTEVFLKSDRVAMMVVSGACSQHDFREVFRNNIEKRVRSLPEIDGLSKETSLRLKKSTGRRHQQQPTLASSWA</sequence>
<feature type="compositionally biased region" description="Basic residues" evidence="1">
    <location>
        <begin position="228"/>
        <end position="238"/>
    </location>
</feature>
<accession>A0A1V9X8F3</accession>
<organism evidence="2 3">
    <name type="scientific">Tropilaelaps mercedesae</name>
    <dbReference type="NCBI Taxonomy" id="418985"/>
    <lineage>
        <taxon>Eukaryota</taxon>
        <taxon>Metazoa</taxon>
        <taxon>Ecdysozoa</taxon>
        <taxon>Arthropoda</taxon>
        <taxon>Chelicerata</taxon>
        <taxon>Arachnida</taxon>
        <taxon>Acari</taxon>
        <taxon>Parasitiformes</taxon>
        <taxon>Mesostigmata</taxon>
        <taxon>Gamasina</taxon>
        <taxon>Dermanyssoidea</taxon>
        <taxon>Laelapidae</taxon>
        <taxon>Tropilaelaps</taxon>
    </lineage>
</organism>
<feature type="region of interest" description="Disordered" evidence="1">
    <location>
        <begin position="37"/>
        <end position="56"/>
    </location>
</feature>
<dbReference type="Proteomes" id="UP000192247">
    <property type="component" value="Unassembled WGS sequence"/>
</dbReference>
<dbReference type="EMBL" id="MNPL01020192">
    <property type="protein sequence ID" value="OQR69668.1"/>
    <property type="molecule type" value="Genomic_DNA"/>
</dbReference>
<keyword evidence="3" id="KW-1185">Reference proteome</keyword>
<dbReference type="STRING" id="418985.A0A1V9X8F3"/>
<feature type="region of interest" description="Disordered" evidence="1">
    <location>
        <begin position="64"/>
        <end position="105"/>
    </location>
</feature>
<dbReference type="PANTHER" id="PTHR12166:SF8">
    <property type="entry name" value="CALCIUM-DEPENDENT SECRETION ACTIVATOR"/>
    <property type="match status" value="1"/>
</dbReference>
<proteinExistence type="predicted"/>
<feature type="region of interest" description="Disordered" evidence="1">
    <location>
        <begin position="226"/>
        <end position="248"/>
    </location>
</feature>
<dbReference type="GO" id="GO:0016079">
    <property type="term" value="P:synaptic vesicle exocytosis"/>
    <property type="evidence" value="ECO:0007669"/>
    <property type="project" value="InterPro"/>
</dbReference>
<evidence type="ECO:0000313" key="2">
    <source>
        <dbReference type="EMBL" id="OQR69668.1"/>
    </source>
</evidence>
<feature type="compositionally biased region" description="Polar residues" evidence="1">
    <location>
        <begin position="239"/>
        <end position="248"/>
    </location>
</feature>
<name>A0A1V9X8F3_9ACAR</name>
<evidence type="ECO:0000256" key="1">
    <source>
        <dbReference type="SAM" id="MobiDB-lite"/>
    </source>
</evidence>